<accession>A0A8T0QJT2</accession>
<gene>
    <name evidence="2" type="ORF">PVAP13_7KG336200</name>
</gene>
<reference evidence="2" key="1">
    <citation type="submission" date="2020-05" db="EMBL/GenBank/DDBJ databases">
        <title>WGS assembly of Panicum virgatum.</title>
        <authorList>
            <person name="Lovell J.T."/>
            <person name="Jenkins J."/>
            <person name="Shu S."/>
            <person name="Juenger T.E."/>
            <person name="Schmutz J."/>
        </authorList>
    </citation>
    <scope>NUCLEOTIDE SEQUENCE</scope>
    <source>
        <strain evidence="2">AP13</strain>
    </source>
</reference>
<name>A0A8T0QJT2_PANVG</name>
<comment type="caution">
    <text evidence="2">The sequence shown here is derived from an EMBL/GenBank/DDBJ whole genome shotgun (WGS) entry which is preliminary data.</text>
</comment>
<feature type="compositionally biased region" description="Acidic residues" evidence="1">
    <location>
        <begin position="292"/>
        <end position="311"/>
    </location>
</feature>
<keyword evidence="3" id="KW-1185">Reference proteome</keyword>
<dbReference type="PANTHER" id="PTHR36478">
    <property type="entry name" value="OS04G0614237 PROTEIN-RELATED"/>
    <property type="match status" value="1"/>
</dbReference>
<feature type="region of interest" description="Disordered" evidence="1">
    <location>
        <begin position="292"/>
        <end position="320"/>
    </location>
</feature>
<evidence type="ECO:0000256" key="1">
    <source>
        <dbReference type="SAM" id="MobiDB-lite"/>
    </source>
</evidence>
<dbReference type="AlphaFoldDB" id="A0A8T0QJT2"/>
<protein>
    <submittedName>
        <fullName evidence="2">Uncharacterized protein</fullName>
    </submittedName>
</protein>
<dbReference type="EMBL" id="CM029049">
    <property type="protein sequence ID" value="KAG2574530.1"/>
    <property type="molecule type" value="Genomic_DNA"/>
</dbReference>
<dbReference type="Proteomes" id="UP000823388">
    <property type="component" value="Chromosome 7K"/>
</dbReference>
<evidence type="ECO:0000313" key="2">
    <source>
        <dbReference type="EMBL" id="KAG2574530.1"/>
    </source>
</evidence>
<organism evidence="2 3">
    <name type="scientific">Panicum virgatum</name>
    <name type="common">Blackwell switchgrass</name>
    <dbReference type="NCBI Taxonomy" id="38727"/>
    <lineage>
        <taxon>Eukaryota</taxon>
        <taxon>Viridiplantae</taxon>
        <taxon>Streptophyta</taxon>
        <taxon>Embryophyta</taxon>
        <taxon>Tracheophyta</taxon>
        <taxon>Spermatophyta</taxon>
        <taxon>Magnoliopsida</taxon>
        <taxon>Liliopsida</taxon>
        <taxon>Poales</taxon>
        <taxon>Poaceae</taxon>
        <taxon>PACMAD clade</taxon>
        <taxon>Panicoideae</taxon>
        <taxon>Panicodae</taxon>
        <taxon>Paniceae</taxon>
        <taxon>Panicinae</taxon>
        <taxon>Panicum</taxon>
        <taxon>Panicum sect. Hiantes</taxon>
    </lineage>
</organism>
<evidence type="ECO:0000313" key="3">
    <source>
        <dbReference type="Proteomes" id="UP000823388"/>
    </source>
</evidence>
<dbReference type="PANTHER" id="PTHR36478:SF23">
    <property type="match status" value="1"/>
</dbReference>
<proteinExistence type="predicted"/>
<sequence length="320" mass="36097">MFIEVRGGLRAAASPGEIVPAAAAASSEDGAVMLLEDDDPCTARFRFRRLLAFLRREYCCDKIYGVAKDWLGVIFHVEDLVAQVKAGKLQEAYHYVRSFATINDSSNEAELLAQFLQYLTAISGFSEGRIREGGLFCDWIGRIYGHPELNTYPCFASLVADALFLRIAQLRSSLNWKLVCNKAAEMVEEMAYKAPDLKERMRYPRCRNDLYDVMPIRSSFRGRRKVKNIGHNQPTNLAQFYLQMKKRLPSSGQAERHDYSGSARDQGDMLVALLDHGVNEGEPVDEQCCEQVNEDPFCDPEPEGQDFPEGCEDGKFNPIL</sequence>